<gene>
    <name evidence="1" type="ORF">EJ377_17650</name>
</gene>
<name>A0A3S0QT12_9FLAO</name>
<dbReference type="Proteomes" id="UP000276953">
    <property type="component" value="Unassembled WGS sequence"/>
</dbReference>
<dbReference type="EMBL" id="RYFC01000003">
    <property type="protein sequence ID" value="RTZ46248.1"/>
    <property type="molecule type" value="Genomic_DNA"/>
</dbReference>
<dbReference type="AlphaFoldDB" id="A0A3S0QT12"/>
<sequence length="215" mass="22063">MQDDGKVSVGDNVTAANGTARLNVSAGATESTLKLIGLPSFADVKNATTRPGIIYRNLAPLYVDSNGNVIQAVTVGSGSGSVFDGNYSITNAGTLIVTLTDNLSMATFKFYAGAAFGPSGVGAPIYGQISFGYNTGFKVVDFVSSAGGSTLYPNVTATATTNNATSSATLVTEVNINLPGRALTFYYNTADRGIYAKHSDPTAGGLGLAIFESRK</sequence>
<accession>A0A3S0QT12</accession>
<evidence type="ECO:0000313" key="1">
    <source>
        <dbReference type="EMBL" id="RTZ46248.1"/>
    </source>
</evidence>
<evidence type="ECO:0000313" key="2">
    <source>
        <dbReference type="Proteomes" id="UP000276953"/>
    </source>
</evidence>
<proteinExistence type="predicted"/>
<comment type="caution">
    <text evidence="1">The sequence shown here is derived from an EMBL/GenBank/DDBJ whole genome shotgun (WGS) entry which is preliminary data.</text>
</comment>
<protein>
    <submittedName>
        <fullName evidence="1">Uncharacterized protein</fullName>
    </submittedName>
</protein>
<reference evidence="1 2" key="1">
    <citation type="submission" date="2018-12" db="EMBL/GenBank/DDBJ databases">
        <title>Draft Genome Sequence of Chryseobacterium arthrosphaerae strain ED882-96 Isolated from the Blood of a Patient with Liver Cirrhosis in Taiwan.</title>
        <authorList>
            <person name="Lin J.-N."/>
            <person name="Lai C.-H."/>
            <person name="Yang C.-H."/>
            <person name="Huang Y.-H."/>
        </authorList>
    </citation>
    <scope>NUCLEOTIDE SEQUENCE [LARGE SCALE GENOMIC DNA]</scope>
    <source>
        <strain evidence="1 2">ED882-96</strain>
    </source>
</reference>
<organism evidence="1 2">
    <name type="scientific">Chryseobacterium arthrosphaerae</name>
    <dbReference type="NCBI Taxonomy" id="651561"/>
    <lineage>
        <taxon>Bacteria</taxon>
        <taxon>Pseudomonadati</taxon>
        <taxon>Bacteroidota</taxon>
        <taxon>Flavobacteriia</taxon>
        <taxon>Flavobacteriales</taxon>
        <taxon>Weeksellaceae</taxon>
        <taxon>Chryseobacterium group</taxon>
        <taxon>Chryseobacterium</taxon>
    </lineage>
</organism>